<evidence type="ECO:0000256" key="2">
    <source>
        <dbReference type="SAM" id="Phobius"/>
    </source>
</evidence>
<keyword evidence="2" id="KW-1133">Transmembrane helix</keyword>
<accession>A0AA35T2G9</accession>
<keyword evidence="2" id="KW-0472">Membrane</keyword>
<dbReference type="Pfam" id="PF01882">
    <property type="entry name" value="DUF58"/>
    <property type="match status" value="1"/>
</dbReference>
<dbReference type="PANTHER" id="PTHR34351:SF2">
    <property type="entry name" value="DUF58 DOMAIN-CONTAINING PROTEIN"/>
    <property type="match status" value="1"/>
</dbReference>
<evidence type="ECO:0000259" key="3">
    <source>
        <dbReference type="Pfam" id="PF01882"/>
    </source>
</evidence>
<feature type="region of interest" description="Disordered" evidence="1">
    <location>
        <begin position="420"/>
        <end position="443"/>
    </location>
</feature>
<organism evidence="4 5">
    <name type="scientific">Geodia barretti</name>
    <name type="common">Barrett's horny sponge</name>
    <dbReference type="NCBI Taxonomy" id="519541"/>
    <lineage>
        <taxon>Eukaryota</taxon>
        <taxon>Metazoa</taxon>
        <taxon>Porifera</taxon>
        <taxon>Demospongiae</taxon>
        <taxon>Heteroscleromorpha</taxon>
        <taxon>Tetractinellida</taxon>
        <taxon>Astrophorina</taxon>
        <taxon>Geodiidae</taxon>
        <taxon>Geodia</taxon>
    </lineage>
</organism>
<dbReference type="AlphaFoldDB" id="A0AA35T2G9"/>
<name>A0AA35T2G9_GEOBA</name>
<feature type="transmembrane region" description="Helical" evidence="2">
    <location>
        <begin position="40"/>
        <end position="58"/>
    </location>
</feature>
<keyword evidence="5" id="KW-1185">Reference proteome</keyword>
<feature type="domain" description="DUF58" evidence="3">
    <location>
        <begin position="200"/>
        <end position="293"/>
    </location>
</feature>
<dbReference type="InterPro" id="IPR002881">
    <property type="entry name" value="DUF58"/>
</dbReference>
<dbReference type="PANTHER" id="PTHR34351">
    <property type="entry name" value="SLR1927 PROTEIN-RELATED"/>
    <property type="match status" value="1"/>
</dbReference>
<gene>
    <name evidence="4" type="ORF">GBAR_LOCUS22249</name>
</gene>
<keyword evidence="2" id="KW-0812">Transmembrane</keyword>
<dbReference type="EMBL" id="CASHTH010003070">
    <property type="protein sequence ID" value="CAI8039902.1"/>
    <property type="molecule type" value="Genomic_DNA"/>
</dbReference>
<reference evidence="4" key="1">
    <citation type="submission" date="2023-03" db="EMBL/GenBank/DDBJ databases">
        <authorList>
            <person name="Steffen K."/>
            <person name="Cardenas P."/>
        </authorList>
    </citation>
    <scope>NUCLEOTIDE SEQUENCE</scope>
</reference>
<evidence type="ECO:0000313" key="5">
    <source>
        <dbReference type="Proteomes" id="UP001174909"/>
    </source>
</evidence>
<evidence type="ECO:0000256" key="1">
    <source>
        <dbReference type="SAM" id="MobiDB-lite"/>
    </source>
</evidence>
<evidence type="ECO:0000313" key="4">
    <source>
        <dbReference type="EMBL" id="CAI8039902.1"/>
    </source>
</evidence>
<comment type="caution">
    <text evidence="4">The sequence shown here is derived from an EMBL/GenBank/DDBJ whole genome shotgun (WGS) entry which is preliminary data.</text>
</comment>
<sequence>MTNIKSLISQHRRKILFSLLILAVLFYSLGTGFAFFYRLLFTLVLLVGIGYGWAWLNLRGIEVRLTRLGTRGRVGDYLEGQIQLINRTRLPKSWLEVVENTDLAEPGGRTVAMVRGQVRSFRIATYLSRRGIYRTGQVRVTARDPFGLFRLSRMFLNDQSYTVLPKTVPLPDLDRRFANLPSDSVLSRRTPAITPESSTVRDYAHGDSLRRIHWPYTARMNRLMVKEFDIGVSAQAWVLLDMERRSHLGEPPDNTEELAVTVAASLVQHCDATAVPVGLAANSSDLWMMNPDRRPAQLGILMETLAGIRADGVLSLERFIYDLRPHLSGFNTLMVITASRRPEWTAALVSLRRQGINVTVCYVDHTSFTDADGGSSTGTTGQAVADYLAQHDIPIYIVRRDGDINQALSRPLAAGGASAFDGSGAPAGPAPVTDPGPVAVRVE</sequence>
<proteinExistence type="predicted"/>
<protein>
    <recommendedName>
        <fullName evidence="3">DUF58 domain-containing protein</fullName>
    </recommendedName>
</protein>
<dbReference type="Proteomes" id="UP001174909">
    <property type="component" value="Unassembled WGS sequence"/>
</dbReference>